<keyword evidence="4" id="KW-0663">Pyridoxal phosphate</keyword>
<dbReference type="InterPro" id="IPR004839">
    <property type="entry name" value="Aminotransferase_I/II_large"/>
</dbReference>
<dbReference type="Gene3D" id="3.90.1150.10">
    <property type="entry name" value="Aspartate Aminotransferase, domain 1"/>
    <property type="match status" value="1"/>
</dbReference>
<dbReference type="Gene3D" id="3.40.640.10">
    <property type="entry name" value="Type I PLP-dependent aspartate aminotransferase-like (Major domain)"/>
    <property type="match status" value="1"/>
</dbReference>
<dbReference type="InterPro" id="IPR051326">
    <property type="entry name" value="Kynurenine-oxoglutarate_AT"/>
</dbReference>
<sequence length="381" mass="42594">MQHSKLPKVGTTIFTVMSQLAAEHGAINLGQGFPDFPVPQRLVDELDKAMRAGHNQYSMMTGIPALRRAIADKTERVYGVRPDENAEITVTSGATEAIFNAIHAVVRAGEEVIVLDPCYDCYEPAIDLAGARAVHIPLDPQTFAPDWQRVRDAIGPKTRMLMINSPHNPSGAMLGEDDMRTIAEILRDTGIWLLSDEVYEHIVFDGARHESALRYPELRERAFVISSFGKTYHCTGWKVGYCIAPPALSTEFRKVHQYNVFCTFHPAQHAFAAMIDAEPEHYEQLGAFYQAKRDRFRAQLLDTKLVPVPVPGGYFQLVDYSAVSGLDDLEFCRWLTIEKGVAAIPLSPFYETPPAGQRLARLCFAKNETTLDAAIERLMRL</sequence>
<keyword evidence="2 6" id="KW-0032">Aminotransferase</keyword>
<protein>
    <submittedName>
        <fullName evidence="6">Pyridoxal phosphate-dependent aminotransferase</fullName>
    </submittedName>
</protein>
<organism evidence="6 7">
    <name type="scientific">Lysobacter hankyongensis</name>
    <dbReference type="NCBI Taxonomy" id="1176535"/>
    <lineage>
        <taxon>Bacteria</taxon>
        <taxon>Pseudomonadati</taxon>
        <taxon>Pseudomonadota</taxon>
        <taxon>Gammaproteobacteria</taxon>
        <taxon>Lysobacterales</taxon>
        <taxon>Lysobacteraceae</taxon>
        <taxon>Lysobacter</taxon>
    </lineage>
</organism>
<evidence type="ECO:0000259" key="5">
    <source>
        <dbReference type="Pfam" id="PF00155"/>
    </source>
</evidence>
<dbReference type="CDD" id="cd00609">
    <property type="entry name" value="AAT_like"/>
    <property type="match status" value="1"/>
</dbReference>
<comment type="cofactor">
    <cofactor evidence="1">
        <name>pyridoxal 5'-phosphate</name>
        <dbReference type="ChEBI" id="CHEBI:597326"/>
    </cofactor>
</comment>
<dbReference type="InterPro" id="IPR015422">
    <property type="entry name" value="PyrdxlP-dep_Trfase_small"/>
</dbReference>
<evidence type="ECO:0000313" key="6">
    <source>
        <dbReference type="EMBL" id="GAA4783304.1"/>
    </source>
</evidence>
<dbReference type="PANTHER" id="PTHR43807:SF20">
    <property type="entry name" value="FI04487P"/>
    <property type="match status" value="1"/>
</dbReference>
<evidence type="ECO:0000313" key="7">
    <source>
        <dbReference type="Proteomes" id="UP001499959"/>
    </source>
</evidence>
<dbReference type="NCBIfam" id="NF006569">
    <property type="entry name" value="PRK09082.1"/>
    <property type="match status" value="1"/>
</dbReference>
<dbReference type="PANTHER" id="PTHR43807">
    <property type="entry name" value="FI04487P"/>
    <property type="match status" value="1"/>
</dbReference>
<evidence type="ECO:0000256" key="4">
    <source>
        <dbReference type="ARBA" id="ARBA00022898"/>
    </source>
</evidence>
<dbReference type="InterPro" id="IPR015424">
    <property type="entry name" value="PyrdxlP-dep_Trfase"/>
</dbReference>
<proteinExistence type="predicted"/>
<dbReference type="Proteomes" id="UP001499959">
    <property type="component" value="Unassembled WGS sequence"/>
</dbReference>
<name>A0ABP9AMI2_9GAMM</name>
<dbReference type="RefSeq" id="WP_345301683.1">
    <property type="nucleotide sequence ID" value="NZ_BAABJE010000001.1"/>
</dbReference>
<dbReference type="Pfam" id="PF00155">
    <property type="entry name" value="Aminotran_1_2"/>
    <property type="match status" value="1"/>
</dbReference>
<gene>
    <name evidence="6" type="ORF">GCM10023307_04940</name>
</gene>
<feature type="domain" description="Aminotransferase class I/classII large" evidence="5">
    <location>
        <begin position="27"/>
        <end position="378"/>
    </location>
</feature>
<reference evidence="7" key="1">
    <citation type="journal article" date="2019" name="Int. J. Syst. Evol. Microbiol.">
        <title>The Global Catalogue of Microorganisms (GCM) 10K type strain sequencing project: providing services to taxonomists for standard genome sequencing and annotation.</title>
        <authorList>
            <consortium name="The Broad Institute Genomics Platform"/>
            <consortium name="The Broad Institute Genome Sequencing Center for Infectious Disease"/>
            <person name="Wu L."/>
            <person name="Ma J."/>
        </authorList>
    </citation>
    <scope>NUCLEOTIDE SEQUENCE [LARGE SCALE GENOMIC DNA]</scope>
    <source>
        <strain evidence="7">JCM 18204</strain>
    </source>
</reference>
<evidence type="ECO:0000256" key="2">
    <source>
        <dbReference type="ARBA" id="ARBA00022576"/>
    </source>
</evidence>
<dbReference type="SUPFAM" id="SSF53383">
    <property type="entry name" value="PLP-dependent transferases"/>
    <property type="match status" value="1"/>
</dbReference>
<dbReference type="InterPro" id="IPR015421">
    <property type="entry name" value="PyrdxlP-dep_Trfase_major"/>
</dbReference>
<accession>A0ABP9AMI2</accession>
<evidence type="ECO:0000256" key="3">
    <source>
        <dbReference type="ARBA" id="ARBA00022679"/>
    </source>
</evidence>
<dbReference type="GO" id="GO:0008483">
    <property type="term" value="F:transaminase activity"/>
    <property type="evidence" value="ECO:0007669"/>
    <property type="project" value="UniProtKB-KW"/>
</dbReference>
<keyword evidence="7" id="KW-1185">Reference proteome</keyword>
<comment type="caution">
    <text evidence="6">The sequence shown here is derived from an EMBL/GenBank/DDBJ whole genome shotgun (WGS) entry which is preliminary data.</text>
</comment>
<dbReference type="EMBL" id="BAABJE010000001">
    <property type="protein sequence ID" value="GAA4783304.1"/>
    <property type="molecule type" value="Genomic_DNA"/>
</dbReference>
<evidence type="ECO:0000256" key="1">
    <source>
        <dbReference type="ARBA" id="ARBA00001933"/>
    </source>
</evidence>
<keyword evidence="3" id="KW-0808">Transferase</keyword>